<dbReference type="InterPro" id="IPR024688">
    <property type="entry name" value="Mac_dom"/>
</dbReference>
<protein>
    <recommendedName>
        <fullName evidence="5">Acetyltransferase</fullName>
        <ecNumber evidence="5">2.3.1.-</ecNumber>
    </recommendedName>
</protein>
<dbReference type="PANTHER" id="PTHR43017:SF1">
    <property type="entry name" value="ACETYLTRANSFERASE YJL218W-RELATED"/>
    <property type="match status" value="1"/>
</dbReference>
<evidence type="ECO:0000313" key="7">
    <source>
        <dbReference type="EMBL" id="MCW0953686.1"/>
    </source>
</evidence>
<dbReference type="Gene3D" id="2.160.10.10">
    <property type="entry name" value="Hexapeptide repeat proteins"/>
    <property type="match status" value="1"/>
</dbReference>
<evidence type="ECO:0000313" key="8">
    <source>
        <dbReference type="Proteomes" id="UP001526225"/>
    </source>
</evidence>
<dbReference type="Proteomes" id="UP001526225">
    <property type="component" value="Unassembled WGS sequence"/>
</dbReference>
<dbReference type="InterPro" id="IPR039369">
    <property type="entry name" value="LacA-like"/>
</dbReference>
<comment type="caution">
    <text evidence="7">The sequence shown here is derived from an EMBL/GenBank/DDBJ whole genome shotgun (WGS) entry which is preliminary data.</text>
</comment>
<evidence type="ECO:0000256" key="5">
    <source>
        <dbReference type="RuleBase" id="RU367021"/>
    </source>
</evidence>
<proteinExistence type="inferred from homology"/>
<feature type="domain" description="Maltose/galactoside acetyltransferase" evidence="6">
    <location>
        <begin position="4"/>
        <end position="57"/>
    </location>
</feature>
<evidence type="ECO:0000256" key="3">
    <source>
        <dbReference type="ARBA" id="ARBA00022737"/>
    </source>
</evidence>
<organism evidence="7 8">
    <name type="scientific">Weissella ceti</name>
    <dbReference type="NCBI Taxonomy" id="759620"/>
    <lineage>
        <taxon>Bacteria</taxon>
        <taxon>Bacillati</taxon>
        <taxon>Bacillota</taxon>
        <taxon>Bacilli</taxon>
        <taxon>Lactobacillales</taxon>
        <taxon>Lactobacillaceae</taxon>
        <taxon>Weissella</taxon>
    </lineage>
</organism>
<comment type="similarity">
    <text evidence="1 5">Belongs to the transferase hexapeptide repeat family.</text>
</comment>
<dbReference type="PANTHER" id="PTHR43017">
    <property type="entry name" value="GALACTOSIDE O-ACETYLTRANSFERASE"/>
    <property type="match status" value="1"/>
</dbReference>
<name>A0ABT3E5J3_9LACO</name>
<reference evidence="7 8" key="1">
    <citation type="submission" date="2022-10" db="EMBL/GenBank/DDBJ databases">
        <title>Weissella fermenti sp. nov., isolated from fermented cabbage.</title>
        <authorList>
            <person name="Lee J.K."/>
            <person name="Baek J.H."/>
            <person name="Choi D.G."/>
            <person name="Kim J.M."/>
            <person name="Jeon C.O."/>
        </authorList>
    </citation>
    <scope>NUCLEOTIDE SEQUENCE [LARGE SCALE GENOMIC DNA]</scope>
    <source>
        <strain evidence="7 8">KACC 18534</strain>
    </source>
</reference>
<dbReference type="SUPFAM" id="SSF51161">
    <property type="entry name" value="Trimeric LpxA-like enzymes"/>
    <property type="match status" value="1"/>
</dbReference>
<dbReference type="RefSeq" id="WP_213409141.1">
    <property type="nucleotide sequence ID" value="NZ_CP074441.1"/>
</dbReference>
<dbReference type="Pfam" id="PF00132">
    <property type="entry name" value="Hexapep"/>
    <property type="match status" value="1"/>
</dbReference>
<evidence type="ECO:0000256" key="4">
    <source>
        <dbReference type="ARBA" id="ARBA00023315"/>
    </source>
</evidence>
<keyword evidence="4 5" id="KW-0012">Acyltransferase</keyword>
<gene>
    <name evidence="7" type="ORF">OIT44_06390</name>
</gene>
<evidence type="ECO:0000259" key="6">
    <source>
        <dbReference type="SMART" id="SM01266"/>
    </source>
</evidence>
<dbReference type="EMBL" id="JAOZFE010000007">
    <property type="protein sequence ID" value="MCW0953686.1"/>
    <property type="molecule type" value="Genomic_DNA"/>
</dbReference>
<dbReference type="InterPro" id="IPR001451">
    <property type="entry name" value="Hexapep"/>
</dbReference>
<accession>A0ABT3E5J3</accession>
<dbReference type="Pfam" id="PF12464">
    <property type="entry name" value="Mac"/>
    <property type="match status" value="1"/>
</dbReference>
<dbReference type="EC" id="2.3.1.-" evidence="5"/>
<keyword evidence="8" id="KW-1185">Reference proteome</keyword>
<sequence>MTEFEKMLAEELYVPADSELEELRHKAHQLSQLYNQLDESDTGRAEVLGKLLRDMGDGSYFQGPIQFDYGINTSVGKNFFANFNLTIFDCAEVTIGDDVMVGPNVSLLTPLHPLRFQDRNVRVNTDGHMVNYEYAAPITINDNCWISGDVKILGGVTIGAGSVIGAESVVTRDIPENVIAVGNPCRIVREITEADRMKLPE</sequence>
<evidence type="ECO:0000256" key="2">
    <source>
        <dbReference type="ARBA" id="ARBA00022679"/>
    </source>
</evidence>
<dbReference type="CDD" id="cd03357">
    <property type="entry name" value="LbH_MAT_GAT"/>
    <property type="match status" value="1"/>
</dbReference>
<dbReference type="InterPro" id="IPR011004">
    <property type="entry name" value="Trimer_LpxA-like_sf"/>
</dbReference>
<keyword evidence="2 5" id="KW-0808">Transferase</keyword>
<evidence type="ECO:0000256" key="1">
    <source>
        <dbReference type="ARBA" id="ARBA00007274"/>
    </source>
</evidence>
<keyword evidence="3" id="KW-0677">Repeat</keyword>
<dbReference type="SMART" id="SM01266">
    <property type="entry name" value="Mac"/>
    <property type="match status" value="1"/>
</dbReference>